<feature type="transmembrane region" description="Helical" evidence="1">
    <location>
        <begin position="60"/>
        <end position="78"/>
    </location>
</feature>
<keyword evidence="1" id="KW-0812">Transmembrane</keyword>
<dbReference type="OrthoDB" id="7619337at2"/>
<organism evidence="2 3">
    <name type="scientific">Hyphomonas beringensis</name>
    <dbReference type="NCBI Taxonomy" id="1280946"/>
    <lineage>
        <taxon>Bacteria</taxon>
        <taxon>Pseudomonadati</taxon>
        <taxon>Pseudomonadota</taxon>
        <taxon>Alphaproteobacteria</taxon>
        <taxon>Hyphomonadales</taxon>
        <taxon>Hyphomonadaceae</taxon>
        <taxon>Hyphomonas</taxon>
    </lineage>
</organism>
<dbReference type="eggNOG" id="ENOG50340CC">
    <property type="taxonomic scope" value="Bacteria"/>
</dbReference>
<comment type="caution">
    <text evidence="2">The sequence shown here is derived from an EMBL/GenBank/DDBJ whole genome shotgun (WGS) entry which is preliminary data.</text>
</comment>
<gene>
    <name evidence="2" type="ORF">HY29_06505</name>
</gene>
<dbReference type="PATRIC" id="fig|1280946.3.peg.3396"/>
<dbReference type="Proteomes" id="UP000027037">
    <property type="component" value="Unassembled WGS sequence"/>
</dbReference>
<name>A0A062TY94_9PROT</name>
<dbReference type="AlphaFoldDB" id="A0A062TY94"/>
<accession>A0A062TY94</accession>
<protein>
    <submittedName>
        <fullName evidence="2">Uncharacterized protein</fullName>
    </submittedName>
</protein>
<keyword evidence="3" id="KW-1185">Reference proteome</keyword>
<proteinExistence type="predicted"/>
<dbReference type="STRING" id="1280946.HY29_06505"/>
<dbReference type="EMBL" id="AWFF01000098">
    <property type="protein sequence ID" value="KCZ50997.1"/>
    <property type="molecule type" value="Genomic_DNA"/>
</dbReference>
<keyword evidence="1" id="KW-0472">Membrane</keyword>
<evidence type="ECO:0000256" key="1">
    <source>
        <dbReference type="SAM" id="Phobius"/>
    </source>
</evidence>
<feature type="transmembrane region" description="Helical" evidence="1">
    <location>
        <begin position="191"/>
        <end position="214"/>
    </location>
</feature>
<sequence>MRSVLLIASAVGAGLALGRKYLERGVTAQKDKAIQDAAIETRRRVKRHAHDFLRKSFRRFAIATGCKLTILAVLWGIYHTQLIERELFAVLTGITLAMFLLRDMWISWPFVWLGAAELSKYGWRPRRALSEVVAARVFQEVLTEARATPTSRSTKIVLMLAGQSHEGVHLEIATAVAAVARDTTWNDLRPFLVSAGIKMAALTTIYSVSVFFLMA</sequence>
<evidence type="ECO:0000313" key="3">
    <source>
        <dbReference type="Proteomes" id="UP000027037"/>
    </source>
</evidence>
<reference evidence="2 3" key="1">
    <citation type="journal article" date="2014" name="Antonie Van Leeuwenhoek">
        <title>Hyphomonas beringensis sp. nov. and Hyphomonas chukchiensis sp. nov., isolated from surface seawater of the Bering Sea and Chukchi Sea.</title>
        <authorList>
            <person name="Li C."/>
            <person name="Lai Q."/>
            <person name="Li G."/>
            <person name="Dong C."/>
            <person name="Wang J."/>
            <person name="Liao Y."/>
            <person name="Shao Z."/>
        </authorList>
    </citation>
    <scope>NUCLEOTIDE SEQUENCE [LARGE SCALE GENOMIC DNA]</scope>
    <source>
        <strain evidence="2 3">25B14_1</strain>
    </source>
</reference>
<keyword evidence="1" id="KW-1133">Transmembrane helix</keyword>
<evidence type="ECO:0000313" key="2">
    <source>
        <dbReference type="EMBL" id="KCZ50997.1"/>
    </source>
</evidence>
<dbReference type="RefSeq" id="WP_034799396.1">
    <property type="nucleotide sequence ID" value="NZ_AWFF01000098.1"/>
</dbReference>
<feature type="transmembrane region" description="Helical" evidence="1">
    <location>
        <begin position="87"/>
        <end position="108"/>
    </location>
</feature>